<keyword evidence="5" id="KW-0812">Transmembrane</keyword>
<evidence type="ECO:0000256" key="1">
    <source>
        <dbReference type="ARBA" id="ARBA00004323"/>
    </source>
</evidence>
<evidence type="ECO:0000313" key="8">
    <source>
        <dbReference type="Proteomes" id="UP001497522"/>
    </source>
</evidence>
<evidence type="ECO:0000256" key="5">
    <source>
        <dbReference type="SAM" id="Phobius"/>
    </source>
</evidence>
<accession>A0ABP1A458</accession>
<sequence>MEVAAAPAPALAAVHELDDELHVPAALTARLLLLADHPAAIAAGLIVGTRDHPALHQEKKNHLPSSAVECVIFSDIADGETSLRSAAPRLISRDFHPLDFPALHHDELELLMSGSSCSSSRSTTPRVQQTTQYTNRPAAAIKRRIVTISVSFCVVLIFYFGFVNFAVLQSLIHRFQGAMQITPAVAAGLYDNMPAFVDYEAAEKQFQLPTSNGSKPVGVQLPPKEGAYEGDSAASVIRRKAVLTQLRLPAGLQQVPALKLKETASDMATRATHEAIEDRVYHAQRESGELLDEVYHDLNGFKKSYEIMKQNFRIFVYKDGFKPLVHAAKTTGTYASEGLFLERMENEENGFTVSDPALATMFFLPFSVRQMVEYLQDPHARSMRTVQIYVANYVEAIAAKYPFWNRTRGRDHFFASCHDWAPSSTKNHKELHANAMKVVCHADVTHHFKVHKDVSLPQTLVRENLQHLGLRRILDHAPRPFLAFFAGQMHGPVRPVLVKFWAGKDPLMRIYEVLPKSVAMNMSYTQHMQSSKFCLCVKGFEVNSPRLVESILNGCVPVIISDNFVLPFSNVLDWNKFSITVLEKDIPNLKKILTAVPDATYHAMQGRLKHVRRHFVWLDPLSNALENYDIFHMILHSIWIERPKTLQKMEARAYRHEAFGRSFY</sequence>
<feature type="transmembrane region" description="Helical" evidence="5">
    <location>
        <begin position="145"/>
        <end position="167"/>
    </location>
</feature>
<keyword evidence="3" id="KW-0735">Signal-anchor</keyword>
<dbReference type="PANTHER" id="PTHR11062:SF59">
    <property type="entry name" value="EXOSTOSIN FAMILY PROTEIN"/>
    <property type="match status" value="1"/>
</dbReference>
<comment type="similarity">
    <text evidence="2">Belongs to the glycosyltransferase 47 family.</text>
</comment>
<proteinExistence type="inferred from homology"/>
<dbReference type="InterPro" id="IPR040911">
    <property type="entry name" value="Exostosin_GT47"/>
</dbReference>
<organism evidence="7 8">
    <name type="scientific">Sphagnum jensenii</name>
    <dbReference type="NCBI Taxonomy" id="128206"/>
    <lineage>
        <taxon>Eukaryota</taxon>
        <taxon>Viridiplantae</taxon>
        <taxon>Streptophyta</taxon>
        <taxon>Embryophyta</taxon>
        <taxon>Bryophyta</taxon>
        <taxon>Sphagnophytina</taxon>
        <taxon>Sphagnopsida</taxon>
        <taxon>Sphagnales</taxon>
        <taxon>Sphagnaceae</taxon>
        <taxon>Sphagnum</taxon>
    </lineage>
</organism>
<dbReference type="Proteomes" id="UP001497522">
    <property type="component" value="Chromosome 1"/>
</dbReference>
<evidence type="ECO:0000313" key="7">
    <source>
        <dbReference type="EMBL" id="CAK9857267.1"/>
    </source>
</evidence>
<feature type="domain" description="Exostosin GT47" evidence="6">
    <location>
        <begin position="309"/>
        <end position="595"/>
    </location>
</feature>
<evidence type="ECO:0000256" key="4">
    <source>
        <dbReference type="ARBA" id="ARBA00023034"/>
    </source>
</evidence>
<keyword evidence="4" id="KW-0333">Golgi apparatus</keyword>
<reference evidence="7 8" key="1">
    <citation type="submission" date="2024-03" db="EMBL/GenBank/DDBJ databases">
        <authorList>
            <consortium name="ELIXIR-Norway"/>
            <consortium name="Elixir Norway"/>
        </authorList>
    </citation>
    <scope>NUCLEOTIDE SEQUENCE [LARGE SCALE GENOMIC DNA]</scope>
</reference>
<evidence type="ECO:0000256" key="3">
    <source>
        <dbReference type="ARBA" id="ARBA00022968"/>
    </source>
</evidence>
<keyword evidence="8" id="KW-1185">Reference proteome</keyword>
<protein>
    <recommendedName>
        <fullName evidence="6">Exostosin GT47 domain-containing protein</fullName>
    </recommendedName>
</protein>
<name>A0ABP1A458_9BRYO</name>
<dbReference type="InterPro" id="IPR004263">
    <property type="entry name" value="Exostosin"/>
</dbReference>
<keyword evidence="5" id="KW-0472">Membrane</keyword>
<evidence type="ECO:0000259" key="6">
    <source>
        <dbReference type="Pfam" id="PF03016"/>
    </source>
</evidence>
<gene>
    <name evidence="7" type="ORF">CSSPJE1EN2_LOCUS262</name>
</gene>
<evidence type="ECO:0000256" key="2">
    <source>
        <dbReference type="ARBA" id="ARBA00010271"/>
    </source>
</evidence>
<dbReference type="PANTHER" id="PTHR11062">
    <property type="entry name" value="EXOSTOSIN HEPARAN SULFATE GLYCOSYLTRANSFERASE -RELATED"/>
    <property type="match status" value="1"/>
</dbReference>
<comment type="subcellular location">
    <subcellularLocation>
        <location evidence="1">Golgi apparatus membrane</location>
        <topology evidence="1">Single-pass type II membrane protein</topology>
    </subcellularLocation>
</comment>
<dbReference type="EMBL" id="OZ023702">
    <property type="protein sequence ID" value="CAK9857267.1"/>
    <property type="molecule type" value="Genomic_DNA"/>
</dbReference>
<dbReference type="Pfam" id="PF03016">
    <property type="entry name" value="Exostosin_GT47"/>
    <property type="match status" value="1"/>
</dbReference>
<keyword evidence="5" id="KW-1133">Transmembrane helix</keyword>